<reference evidence="1 2" key="1">
    <citation type="submission" date="2024-04" db="EMBL/GenBank/DDBJ databases">
        <title>genome sequences of Mucor flavus KT1a and Helicostylum pulchrum KT1b strains isolated from the surface of a dry-aged beef.</title>
        <authorList>
            <person name="Toyotome T."/>
            <person name="Hosono M."/>
            <person name="Torimaru M."/>
            <person name="Fukuda K."/>
            <person name="Mikami N."/>
        </authorList>
    </citation>
    <scope>NUCLEOTIDE SEQUENCE [LARGE SCALE GENOMIC DNA]</scope>
    <source>
        <strain evidence="1 2">KT1a</strain>
    </source>
</reference>
<evidence type="ECO:0000313" key="1">
    <source>
        <dbReference type="EMBL" id="GAA5814874.1"/>
    </source>
</evidence>
<dbReference type="Proteomes" id="UP001473302">
    <property type="component" value="Unassembled WGS sequence"/>
</dbReference>
<evidence type="ECO:0008006" key="3">
    <source>
        <dbReference type="Google" id="ProtNLM"/>
    </source>
</evidence>
<proteinExistence type="predicted"/>
<sequence>MTSKDIIDKTFALLDETYEYKQLLLAKVDNKKVKESIKRFEERANKEPRKSKRLKHNQEQPIQVLSSIDKLFYERLEGSLGNNLLKHSAVVIPNNRKNKYIHYSSDISTNSEMSFINNIPKDIIKTVISSLLSIELINFIDYNLECASYIKEANSNLNIKKIIKSINDFTPTDTIEENAEFLSFCSLKTHERKSFVFHEDRIKLYSEEDYIINSGLIFSKLSLVQIKISLYIGKK</sequence>
<accession>A0ABP9Z724</accession>
<dbReference type="EMBL" id="BAABUK010000023">
    <property type="protein sequence ID" value="GAA5814874.1"/>
    <property type="molecule type" value="Genomic_DNA"/>
</dbReference>
<evidence type="ECO:0000313" key="2">
    <source>
        <dbReference type="Proteomes" id="UP001473302"/>
    </source>
</evidence>
<comment type="caution">
    <text evidence="1">The sequence shown here is derived from an EMBL/GenBank/DDBJ whole genome shotgun (WGS) entry which is preliminary data.</text>
</comment>
<keyword evidence="2" id="KW-1185">Reference proteome</keyword>
<name>A0ABP9Z724_9FUNG</name>
<protein>
    <recommendedName>
        <fullName evidence="3">F-box domain-containing protein</fullName>
    </recommendedName>
</protein>
<gene>
    <name evidence="1" type="ORF">MFLAVUS_008377</name>
</gene>
<organism evidence="1 2">
    <name type="scientific">Mucor flavus</name>
    <dbReference type="NCBI Taxonomy" id="439312"/>
    <lineage>
        <taxon>Eukaryota</taxon>
        <taxon>Fungi</taxon>
        <taxon>Fungi incertae sedis</taxon>
        <taxon>Mucoromycota</taxon>
        <taxon>Mucoromycotina</taxon>
        <taxon>Mucoromycetes</taxon>
        <taxon>Mucorales</taxon>
        <taxon>Mucorineae</taxon>
        <taxon>Mucoraceae</taxon>
        <taxon>Mucor</taxon>
    </lineage>
</organism>